<proteinExistence type="predicted"/>
<dbReference type="Proteomes" id="UP000199048">
    <property type="component" value="Unassembled WGS sequence"/>
</dbReference>
<evidence type="ECO:0000256" key="1">
    <source>
        <dbReference type="SAM" id="MobiDB-lite"/>
    </source>
</evidence>
<dbReference type="AlphaFoldDB" id="A0A1I4HXC4"/>
<gene>
    <name evidence="2" type="ORF">SAMN05192568_100580</name>
</gene>
<evidence type="ECO:0000313" key="2">
    <source>
        <dbReference type="EMBL" id="SFL46076.1"/>
    </source>
</evidence>
<protein>
    <submittedName>
        <fullName evidence="2">Uncharacterized protein</fullName>
    </submittedName>
</protein>
<keyword evidence="3" id="KW-1185">Reference proteome</keyword>
<accession>A0A1I4HXC4</accession>
<evidence type="ECO:0000313" key="3">
    <source>
        <dbReference type="Proteomes" id="UP000199048"/>
    </source>
</evidence>
<organism evidence="2 3">
    <name type="scientific">Methylobacterium pseudosasicola</name>
    <dbReference type="NCBI Taxonomy" id="582667"/>
    <lineage>
        <taxon>Bacteria</taxon>
        <taxon>Pseudomonadati</taxon>
        <taxon>Pseudomonadota</taxon>
        <taxon>Alphaproteobacteria</taxon>
        <taxon>Hyphomicrobiales</taxon>
        <taxon>Methylobacteriaceae</taxon>
        <taxon>Methylobacterium</taxon>
    </lineage>
</organism>
<reference evidence="3" key="1">
    <citation type="submission" date="2016-10" db="EMBL/GenBank/DDBJ databases">
        <authorList>
            <person name="Varghese N."/>
            <person name="Submissions S."/>
        </authorList>
    </citation>
    <scope>NUCLEOTIDE SEQUENCE [LARGE SCALE GENOMIC DNA]</scope>
    <source>
        <strain evidence="3">BL36</strain>
    </source>
</reference>
<name>A0A1I4HXC4_9HYPH</name>
<feature type="region of interest" description="Disordered" evidence="1">
    <location>
        <begin position="146"/>
        <end position="182"/>
    </location>
</feature>
<sequence>MEACAPLAVRPKPLRVPYVPQPLALAIATRDYARLVDAGSFDSARPSALRPLWEAMGPAIWHWQYALRLTGQTAWRARPDADERRERTLVHLTMTRDVDTWERAMRRLDAIAARARALGDPIPDPLAIPREVREAIDARQAAALERVARRQGREGGTDGPTLVPVEVRPFPPPPGPAGSVDP</sequence>
<dbReference type="EMBL" id="FOTK01000005">
    <property type="protein sequence ID" value="SFL46076.1"/>
    <property type="molecule type" value="Genomic_DNA"/>
</dbReference>
<feature type="compositionally biased region" description="Basic and acidic residues" evidence="1">
    <location>
        <begin position="146"/>
        <end position="156"/>
    </location>
</feature>